<reference evidence="1 2" key="1">
    <citation type="submission" date="2020-03" db="EMBL/GenBank/DDBJ databases">
        <title>Comparative genomics of Weissella paramesenteroides.</title>
        <authorList>
            <person name="Kant R."/>
            <person name="Takala T."/>
            <person name="Saris P."/>
        </authorList>
    </citation>
    <scope>NUCLEOTIDE SEQUENCE [LARGE SCALE GENOMIC DNA]</scope>
    <source>
        <strain evidence="1 2">SJ27-4</strain>
    </source>
</reference>
<gene>
    <name evidence="1" type="ORF">G9403_03560</name>
</gene>
<proteinExistence type="predicted"/>
<evidence type="ECO:0008006" key="3">
    <source>
        <dbReference type="Google" id="ProtNLM"/>
    </source>
</evidence>
<comment type="caution">
    <text evidence="1">The sequence shown here is derived from an EMBL/GenBank/DDBJ whole genome shotgun (WGS) entry which is preliminary data.</text>
</comment>
<sequence length="178" mass="20092">MIDKEKINPQILKEWTAAKLPKNKYFVGDINSYLSSLEVATKSNLEARKILILAIRATKSEGGHTSAYVKNKIENWVANNLKTAAEVGQYVEDSQKIQSKGRYGQPIKQESKILAPTSDEIQQQNERWAKELGYESVEAMAKGTHDILINLRKTRAERLANKPKTGLTAHGNRVLKRF</sequence>
<evidence type="ECO:0000313" key="2">
    <source>
        <dbReference type="Proteomes" id="UP001215461"/>
    </source>
</evidence>
<dbReference type="AlphaFoldDB" id="A0ABD4XHM2"/>
<dbReference type="RefSeq" id="WP_150190920.1">
    <property type="nucleotide sequence ID" value="NZ_JAANXN010000004.1"/>
</dbReference>
<dbReference type="Proteomes" id="UP001215461">
    <property type="component" value="Unassembled WGS sequence"/>
</dbReference>
<accession>A0ABD4XHM2</accession>
<organism evidence="1 2">
    <name type="scientific">Weissella paramesenteroides</name>
    <name type="common">Leuconostoc paramesenteroides</name>
    <dbReference type="NCBI Taxonomy" id="1249"/>
    <lineage>
        <taxon>Bacteria</taxon>
        <taxon>Bacillati</taxon>
        <taxon>Bacillota</taxon>
        <taxon>Bacilli</taxon>
        <taxon>Lactobacillales</taxon>
        <taxon>Lactobacillaceae</taxon>
        <taxon>Weissella</taxon>
    </lineage>
</organism>
<dbReference type="EMBL" id="JAANXN010000004">
    <property type="protein sequence ID" value="MDF8370740.1"/>
    <property type="molecule type" value="Genomic_DNA"/>
</dbReference>
<evidence type="ECO:0000313" key="1">
    <source>
        <dbReference type="EMBL" id="MDF8370740.1"/>
    </source>
</evidence>
<protein>
    <recommendedName>
        <fullName evidence="3">DnaD domain protein</fullName>
    </recommendedName>
</protein>
<name>A0ABD4XHM2_WEIPA</name>